<feature type="chain" id="PRO_5032784295" evidence="1">
    <location>
        <begin position="28"/>
        <end position="342"/>
    </location>
</feature>
<reference evidence="2 3" key="1">
    <citation type="submission" date="2020-08" db="EMBL/GenBank/DDBJ databases">
        <title>Genomic Encyclopedia of Archaeal and Bacterial Type Strains, Phase II (KMG-II): from individual species to whole genera.</title>
        <authorList>
            <person name="Goeker M."/>
        </authorList>
    </citation>
    <scope>NUCLEOTIDE SEQUENCE [LARGE SCALE GENOMIC DNA]</scope>
    <source>
        <strain evidence="2 3">DSM 23288</strain>
    </source>
</reference>
<protein>
    <submittedName>
        <fullName evidence="2">Uncharacterized protein</fullName>
    </submittedName>
</protein>
<accession>A0A840IFL6</accession>
<evidence type="ECO:0000313" key="3">
    <source>
        <dbReference type="Proteomes" id="UP000585272"/>
    </source>
</evidence>
<evidence type="ECO:0000256" key="1">
    <source>
        <dbReference type="SAM" id="SignalP"/>
    </source>
</evidence>
<keyword evidence="3" id="KW-1185">Reference proteome</keyword>
<evidence type="ECO:0000313" key="2">
    <source>
        <dbReference type="EMBL" id="MBB4662740.1"/>
    </source>
</evidence>
<proteinExistence type="predicted"/>
<dbReference type="RefSeq" id="WP_183342148.1">
    <property type="nucleotide sequence ID" value="NZ_JACHNU010000002.1"/>
</dbReference>
<dbReference type="AlphaFoldDB" id="A0A840IFL6"/>
<dbReference type="Proteomes" id="UP000585272">
    <property type="component" value="Unassembled WGS sequence"/>
</dbReference>
<comment type="caution">
    <text evidence="2">The sequence shown here is derived from an EMBL/GenBank/DDBJ whole genome shotgun (WGS) entry which is preliminary data.</text>
</comment>
<name>A0A840IFL6_9ACTN</name>
<feature type="signal peptide" evidence="1">
    <location>
        <begin position="1"/>
        <end position="27"/>
    </location>
</feature>
<organism evidence="2 3">
    <name type="scientific">Conexibacter arvalis</name>
    <dbReference type="NCBI Taxonomy" id="912552"/>
    <lineage>
        <taxon>Bacteria</taxon>
        <taxon>Bacillati</taxon>
        <taxon>Actinomycetota</taxon>
        <taxon>Thermoleophilia</taxon>
        <taxon>Solirubrobacterales</taxon>
        <taxon>Conexibacteraceae</taxon>
        <taxon>Conexibacter</taxon>
    </lineage>
</organism>
<keyword evidence="1" id="KW-0732">Signal</keyword>
<dbReference type="EMBL" id="JACHNU010000002">
    <property type="protein sequence ID" value="MBB4662740.1"/>
    <property type="molecule type" value="Genomic_DNA"/>
</dbReference>
<sequence>MRQIPAFAVALTAAVATSLAAAPAAPASEPLPEVGCWAGAPSGVPSLGPGYDAGLQVVSVIGSRDGIREGVASERRLAALLGDQFAGVWVAPWHDGWRVGLAPGPLDPDAARAAIAAQLLSQAPAPLAAAAAAALRVVPQPFSHAALEATRDQVAALLTAPGAPHAGGFGVGCDEHDGAIRVLVWLWDESSAADEAAIRALVAPFGEHVAIVRRAGGSPRPAPATVLAPTGAATSPTAPPVAVVGRRAIRTGATVRVRIACPRTAGSACAGALALRWRPRGATRPRMLGRRAVARLAPGVERTVALRLRTRARRALAARPAALEAVVTGAGTTPRIVRLRLR</sequence>
<gene>
    <name evidence="2" type="ORF">BDZ31_002326</name>
</gene>